<dbReference type="AlphaFoldDB" id="A0A7J7JT64"/>
<comment type="caution">
    <text evidence="1">The sequence shown here is derived from an EMBL/GenBank/DDBJ whole genome shotgun (WGS) entry which is preliminary data.</text>
</comment>
<organism evidence="1 2">
    <name type="scientific">Bugula neritina</name>
    <name type="common">Brown bryozoan</name>
    <name type="synonym">Sertularia neritina</name>
    <dbReference type="NCBI Taxonomy" id="10212"/>
    <lineage>
        <taxon>Eukaryota</taxon>
        <taxon>Metazoa</taxon>
        <taxon>Spiralia</taxon>
        <taxon>Lophotrochozoa</taxon>
        <taxon>Bryozoa</taxon>
        <taxon>Gymnolaemata</taxon>
        <taxon>Cheilostomatida</taxon>
        <taxon>Flustrina</taxon>
        <taxon>Buguloidea</taxon>
        <taxon>Bugulidae</taxon>
        <taxon>Bugula</taxon>
    </lineage>
</organism>
<proteinExistence type="predicted"/>
<sequence>MSETYPEKVVSGYRGALAVNGKGDGRGVELLVKYELQVDDYVIEVYAYARVEQQVAWKKENKFGIGIVKIDSNFKEYANAEEMEFMEIKEFGSESHIITHCYRKLVCVSGTFSGAHQAEGSIKILPVKVEDFAKGEIKDCAADRQEELDYELKYGVDRTEVAEALVSPVSGGYTISLPNMFTFFVAIFALHVIV</sequence>
<gene>
    <name evidence="1" type="ORF">EB796_013046</name>
</gene>
<protein>
    <submittedName>
        <fullName evidence="1">Uncharacterized protein</fullName>
    </submittedName>
</protein>
<dbReference type="EMBL" id="VXIV02001928">
    <property type="protein sequence ID" value="KAF6028676.1"/>
    <property type="molecule type" value="Genomic_DNA"/>
</dbReference>
<keyword evidence="2" id="KW-1185">Reference proteome</keyword>
<evidence type="ECO:0000313" key="1">
    <source>
        <dbReference type="EMBL" id="KAF6028676.1"/>
    </source>
</evidence>
<accession>A0A7J7JT64</accession>
<name>A0A7J7JT64_BUGNE</name>
<reference evidence="1" key="1">
    <citation type="submission" date="2020-06" db="EMBL/GenBank/DDBJ databases">
        <title>Draft genome of Bugula neritina, a colonial animal packing powerful symbionts and potential medicines.</title>
        <authorList>
            <person name="Rayko M."/>
        </authorList>
    </citation>
    <scope>NUCLEOTIDE SEQUENCE [LARGE SCALE GENOMIC DNA]</scope>
    <source>
        <strain evidence="1">Kwan_BN1</strain>
    </source>
</reference>
<dbReference type="Proteomes" id="UP000593567">
    <property type="component" value="Unassembled WGS sequence"/>
</dbReference>
<evidence type="ECO:0000313" key="2">
    <source>
        <dbReference type="Proteomes" id="UP000593567"/>
    </source>
</evidence>